<dbReference type="Gene3D" id="1.25.40.10">
    <property type="entry name" value="Tetratricopeptide repeat domain"/>
    <property type="match status" value="3"/>
</dbReference>
<feature type="region of interest" description="Disordered" evidence="3">
    <location>
        <begin position="1889"/>
        <end position="1945"/>
    </location>
</feature>
<dbReference type="InterPro" id="IPR011990">
    <property type="entry name" value="TPR-like_helical_dom_sf"/>
</dbReference>
<keyword evidence="1" id="KW-0677">Repeat</keyword>
<name>A0A0F7USY8_TOXGV</name>
<feature type="region of interest" description="Disordered" evidence="3">
    <location>
        <begin position="59"/>
        <end position="86"/>
    </location>
</feature>
<feature type="region of interest" description="Disordered" evidence="3">
    <location>
        <begin position="1413"/>
        <end position="1438"/>
    </location>
</feature>
<dbReference type="PANTHER" id="PTHR47941">
    <property type="entry name" value="PENTATRICOPEPTIDE REPEAT-CONTAINING PROTEIN 3, MITOCHONDRIAL"/>
    <property type="match status" value="1"/>
</dbReference>
<evidence type="ECO:0000259" key="4">
    <source>
        <dbReference type="Pfam" id="PF17177"/>
    </source>
</evidence>
<organism evidence="5">
    <name type="scientific">Toxoplasma gondii (strain ATCC 50861 / VEG)</name>
    <dbReference type="NCBI Taxonomy" id="432359"/>
    <lineage>
        <taxon>Eukaryota</taxon>
        <taxon>Sar</taxon>
        <taxon>Alveolata</taxon>
        <taxon>Apicomplexa</taxon>
        <taxon>Conoidasida</taxon>
        <taxon>Coccidia</taxon>
        <taxon>Eucoccidiorida</taxon>
        <taxon>Eimeriorina</taxon>
        <taxon>Sarcocystidae</taxon>
        <taxon>Toxoplasma</taxon>
    </lineage>
</organism>
<dbReference type="Pfam" id="PF17177">
    <property type="entry name" value="PPR_long"/>
    <property type="match status" value="1"/>
</dbReference>
<feature type="compositionally biased region" description="Polar residues" evidence="3">
    <location>
        <begin position="718"/>
        <end position="738"/>
    </location>
</feature>
<feature type="repeat" description="PPR" evidence="2">
    <location>
        <begin position="1053"/>
        <end position="1087"/>
    </location>
</feature>
<feature type="compositionally biased region" description="Basic and acidic residues" evidence="3">
    <location>
        <begin position="1934"/>
        <end position="1945"/>
    </location>
</feature>
<feature type="compositionally biased region" description="Basic and acidic residues" evidence="3">
    <location>
        <begin position="743"/>
        <end position="758"/>
    </location>
</feature>
<gene>
    <name evidence="5" type="ORF">BN1205_055930</name>
</gene>
<dbReference type="Pfam" id="PF01535">
    <property type="entry name" value="PPR"/>
    <property type="match status" value="1"/>
</dbReference>
<feature type="repeat" description="PPR" evidence="2">
    <location>
        <begin position="1194"/>
        <end position="1228"/>
    </location>
</feature>
<feature type="repeat" description="PPR" evidence="2">
    <location>
        <begin position="1089"/>
        <end position="1123"/>
    </location>
</feature>
<feature type="domain" description="PROP1-like PPR" evidence="4">
    <location>
        <begin position="1070"/>
        <end position="1210"/>
    </location>
</feature>
<accession>A0A0F7USY8</accession>
<feature type="repeat" description="PPR" evidence="2">
    <location>
        <begin position="1159"/>
        <end position="1193"/>
    </location>
</feature>
<feature type="repeat" description="PPR" evidence="2">
    <location>
        <begin position="1124"/>
        <end position="1158"/>
    </location>
</feature>
<sequence length="1945" mass="206036">MANTAAFAGDGGKTQESVLSASVKATALLDQLLQGLGEEEKRVARVVLRHWLSTLSDANSQVHARRSAERMGDASPCEEKSENGESVLPSVAMEARADELAEACAEKDLLLSAAAALRHHLCRSYSRHLQPQTPSQANGSCCSSCFAPTCRRVTRLAPEKRAGLPMLCDCACPAAVERALCGISSATAAAWAGVSADAPLQTVTCVSTAAGAAATAAAAAVGVSSDPLHAACTVASNLVCAALRAQLRAASQNEAEQANEKVLSRIIYSLYCGKSTSSVRRPEQLDAVAAGHAVVLPAKVNDEATLCCSTRSEAERFPEFVPNSGKQGCHPLVELDSSSPLPLLPTTFSALISHAEQTRDKDLLLLLLAISQDSSQVSRSADSSPRRDSGSLALRSAGDRVLDSVNSARNHVEKEKVRPFLTLSDTSALVLRGVGTASANWRRFCVRTGGTESDSSAGRTGARTSVATEDNAGLLQQCHTDGDSDRNGVQMEASQESVPTFKMGIFAPADDSKGLSDEGSVAATRTSTMNDSGNVPVAVSAALSSALMGDDCWEENVAAAAFPLEEGGEGPRDKVVVPRLSSPCSESRNTPPRVPGPSDVPAASVEQFLLSLTSDAMSTTSCSSELSSAATSSFTCVCGRASCQLCYCPNDEHVRPEAAATEAAAIMRGFQRLGADATRDPNEALFELLRKTPCMPPPGLTRGSGVRMRMGKGGGAGSNNRTSEVQSNLEALQQTDGSLATVHDGEKSPTENDEGERKLEASETLLGATVMPHAVSIVGYRTIWKKIKCDIMELTQWCDALLVQEGMLAATALLNSLSIQCGRGDGPTSQADDHQDIDTELAQRFLHLVQACSGQRKPTGVNSEKSVLVLRKGHDFEGAKQVASDTNLYLRGGQGGAADHTASTTDCLSVDTKNSADSVAETACRKASKPIYSASGGSARPSTAAGKMSRSLGVGSHVVSASTSSYSLPQTLVTNNAGGRADSVEGATDNVGNGQEAESGGQSVTGGQWTDERSGDDVYRYGVRLRHLGRTGKVKACWTVWSKLKNSRGLQPNAVAYGCMYDALVSNGRVVEALELFEEMKREGQVPPNTIMYSTIIKGFAQSKQLDRALKMYAEMQQNGVAINTVTFNSIVDACARVGAMDKAAMLLEDMLSQGIKPDLITFSTIIKGYCVHGEMNKALHLLKAMRERHIKPDGVLYNSLLDGCVKTGRVSLCEYLWEEMQREEIPPSNFTLTILIKMHGRLYQLQKAFDLVKELPRKYGFSINAHVYTCLMAACIVNREYYLALEVYDCMERSGVRGDPKTLTTIVGGCIKGRMIREAVNIVSRALDQMVPSGGSAPNIQGGDLGPSQHTGLTLVDEKTLRFVIQQTKAHGLAEELGLPLVHKAISVGLLRGRNAMTALHAVGSYSTPVLPVVPPRPTSDGPKQRNSQGTFPRASSRCGMSSVLNGVDGLPVSYSQSDRHDIGVMSLPTGRAGACSSVQGISPGVHEATVPYGACFDDFNQLGYPEQRHQGEVNEDSAFASCAAHAIPSALRLDADSVPKKPSANPQRETDTYALSSNCPRLEQYSEASWQCGGKSHQDMAVSASRPIGEVPRVTSAQNGVGGSCAVRTTSSSCVNDQSACRQTLNVEPYVQADSAPRVGSTQGTSGDGVDGSLLPTLLSVNLSTAGGPRVRSQQVSRETISRRHREEIHDVCAEIGRASARGEMMILRARPQSPGVSESYVDTLTSKLDNRGLDSFGRADGATERDPASLVSSMASPMHAQQLMALPLERVLVGTPDGLTGFSQEGNFEFYASGPRAASTGKGSSRFLLQHRRGVRGHQMPCNNSGLSVSSISGVFGVGDPLSTSESGTEECSWSNGHGLQRFGIRCGHARQPAFGDGCRPHGRLHFQPPPPPYSSSGVSCGAPVPGATENGYGGGGRRRRQAQAQNMWRADARHPPRKEGC</sequence>
<dbReference type="InterPro" id="IPR033443">
    <property type="entry name" value="PROP1-like_PPR_dom"/>
</dbReference>
<evidence type="ECO:0000256" key="3">
    <source>
        <dbReference type="SAM" id="MobiDB-lite"/>
    </source>
</evidence>
<dbReference type="EMBL" id="LN714492">
    <property type="protein sequence ID" value="CEL72137.1"/>
    <property type="molecule type" value="Genomic_DNA"/>
</dbReference>
<reference evidence="5" key="1">
    <citation type="journal article" date="2015" name="PLoS ONE">
        <title>Comprehensive Evaluation of Toxoplasma gondii VEG and Neospora caninum LIV Genomes with Tachyzoite Stage Transcriptome and Proteome Defines Novel Transcript Features.</title>
        <authorList>
            <person name="Ramaprasad A."/>
            <person name="Mourier T."/>
            <person name="Naeem R."/>
            <person name="Malas T.B."/>
            <person name="Moussa E."/>
            <person name="Panigrahi A."/>
            <person name="Vermont S.J."/>
            <person name="Otto T.D."/>
            <person name="Wastling J."/>
            <person name="Pain A."/>
        </authorList>
    </citation>
    <scope>NUCLEOTIDE SEQUENCE</scope>
    <source>
        <strain evidence="5">VEG</strain>
    </source>
</reference>
<feature type="region of interest" description="Disordered" evidence="3">
    <location>
        <begin position="977"/>
        <end position="1011"/>
    </location>
</feature>
<feature type="repeat" description="PPR" evidence="2">
    <location>
        <begin position="1265"/>
        <end position="1299"/>
    </location>
</feature>
<feature type="compositionally biased region" description="Basic and acidic residues" evidence="3">
    <location>
        <begin position="66"/>
        <end position="83"/>
    </location>
</feature>
<evidence type="ECO:0000256" key="2">
    <source>
        <dbReference type="PROSITE-ProRule" id="PRU00708"/>
    </source>
</evidence>
<feature type="region of interest" description="Disordered" evidence="3">
    <location>
        <begin position="697"/>
        <end position="758"/>
    </location>
</feature>
<feature type="region of interest" description="Disordered" evidence="3">
    <location>
        <begin position="579"/>
        <end position="599"/>
    </location>
</feature>
<dbReference type="InterPro" id="IPR002885">
    <property type="entry name" value="PPR_rpt"/>
</dbReference>
<evidence type="ECO:0000256" key="1">
    <source>
        <dbReference type="ARBA" id="ARBA00022737"/>
    </source>
</evidence>
<dbReference type="PROSITE" id="PS51375">
    <property type="entry name" value="PPR"/>
    <property type="match status" value="6"/>
</dbReference>
<protein>
    <submittedName>
        <fullName evidence="5">PPR repeat-containing protein</fullName>
    </submittedName>
</protein>
<dbReference type="NCBIfam" id="TIGR00756">
    <property type="entry name" value="PPR"/>
    <property type="match status" value="5"/>
</dbReference>
<proteinExistence type="predicted"/>
<evidence type="ECO:0000313" key="5">
    <source>
        <dbReference type="EMBL" id="CEL72137.1"/>
    </source>
</evidence>